<dbReference type="Pfam" id="PF01326">
    <property type="entry name" value="PPDK_N"/>
    <property type="match status" value="1"/>
</dbReference>
<dbReference type="GO" id="GO:0005524">
    <property type="term" value="F:ATP binding"/>
    <property type="evidence" value="ECO:0007669"/>
    <property type="project" value="UniProtKB-KW"/>
</dbReference>
<dbReference type="RefSeq" id="WP_119515748.1">
    <property type="nucleotide sequence ID" value="NZ_NQYH01000003.1"/>
</dbReference>
<organism evidence="16 17">
    <name type="scientific">Neopusillimonas maritima</name>
    <dbReference type="NCBI Taxonomy" id="2026239"/>
    <lineage>
        <taxon>Bacteria</taxon>
        <taxon>Pseudomonadati</taxon>
        <taxon>Pseudomonadota</taxon>
        <taxon>Betaproteobacteria</taxon>
        <taxon>Burkholderiales</taxon>
        <taxon>Alcaligenaceae</taxon>
        <taxon>Neopusillimonas</taxon>
    </lineage>
</organism>
<dbReference type="GO" id="GO:0046872">
    <property type="term" value="F:metal ion binding"/>
    <property type="evidence" value="ECO:0007669"/>
    <property type="project" value="UniProtKB-KW"/>
</dbReference>
<sequence>MSDVKPNILWLDDPAAKDNPLLGGKFSSLATSMAAGYSVPPGFGITTQAFREFVKGAGLEDEISRVRKIATEIEPAQLKVETAKLIDQIMTAPMPQDLHDQIAQAYEKLEERTGVIDVPVAVRSSGESEDLAGASFAGQYETFLWVSDVENVIRYTRQCWAGMFSDTVLTYRHEGKQVAALSDFAICVGIQQMVQARAAGVMFTLDPITGDRSKIVIESCWGLGEGVVKGDVTPTQFKVDKVTLQLLKREPHTQTHEYRFDPQTGEVGFCEIEAERQDAICLPDETVIELAKFAKQVEKDRGAPQDIEWAVDDRLQIRVLQVRPETVWSSKPAQPITRVKSPVDYVLKRMTGGQSLIESGRE</sequence>
<evidence type="ECO:0000256" key="3">
    <source>
        <dbReference type="ARBA" id="ARBA00004742"/>
    </source>
</evidence>
<reference evidence="16 17" key="1">
    <citation type="submission" date="2017-08" db="EMBL/GenBank/DDBJ databases">
        <title>Pusillimonas indicus sp. nov., a member of the family Alcaligenaceae isolated from surface seawater.</title>
        <authorList>
            <person name="Li J."/>
        </authorList>
    </citation>
    <scope>NUCLEOTIDE SEQUENCE [LARGE SCALE GENOMIC DNA]</scope>
    <source>
        <strain evidence="16 17">L52-1-41</strain>
    </source>
</reference>
<dbReference type="SUPFAM" id="SSF56059">
    <property type="entry name" value="Glutathione synthetase ATP-binding domain-like"/>
    <property type="match status" value="1"/>
</dbReference>
<dbReference type="Proteomes" id="UP000266206">
    <property type="component" value="Unassembled WGS sequence"/>
</dbReference>
<evidence type="ECO:0000256" key="9">
    <source>
        <dbReference type="ARBA" id="ARBA00022741"/>
    </source>
</evidence>
<comment type="pathway">
    <text evidence="3">Carbohydrate biosynthesis; gluconeogenesis.</text>
</comment>
<keyword evidence="8" id="KW-0479">Metal-binding</keyword>
<feature type="domain" description="Pyruvate phosphate dikinase AMP/ATP-binding" evidence="15">
    <location>
        <begin position="20"/>
        <end position="337"/>
    </location>
</feature>
<keyword evidence="10 16" id="KW-0418">Kinase</keyword>
<evidence type="ECO:0000256" key="13">
    <source>
        <dbReference type="ARBA" id="ARBA00033470"/>
    </source>
</evidence>
<dbReference type="OrthoDB" id="9765468at2"/>
<gene>
    <name evidence="16" type="ORF">CJP73_05750</name>
</gene>
<dbReference type="PANTHER" id="PTHR43030">
    <property type="entry name" value="PHOSPHOENOLPYRUVATE SYNTHASE"/>
    <property type="match status" value="1"/>
</dbReference>
<comment type="caution">
    <text evidence="16">The sequence shown here is derived from an EMBL/GenBank/DDBJ whole genome shotgun (WGS) entry which is preliminary data.</text>
</comment>
<dbReference type="EMBL" id="NQYH01000003">
    <property type="protein sequence ID" value="RIY41481.1"/>
    <property type="molecule type" value="Genomic_DNA"/>
</dbReference>
<keyword evidence="11" id="KW-0067">ATP-binding</keyword>
<keyword evidence="16" id="KW-0670">Pyruvate</keyword>
<keyword evidence="7" id="KW-0808">Transferase</keyword>
<evidence type="ECO:0000256" key="6">
    <source>
        <dbReference type="ARBA" id="ARBA00021623"/>
    </source>
</evidence>
<evidence type="ECO:0000259" key="15">
    <source>
        <dbReference type="Pfam" id="PF01326"/>
    </source>
</evidence>
<dbReference type="InterPro" id="IPR002192">
    <property type="entry name" value="PPDK_AMP/ATP-bd"/>
</dbReference>
<dbReference type="InterPro" id="IPR013815">
    <property type="entry name" value="ATP_grasp_subdomain_1"/>
</dbReference>
<evidence type="ECO:0000256" key="4">
    <source>
        <dbReference type="ARBA" id="ARBA00007837"/>
    </source>
</evidence>
<evidence type="ECO:0000256" key="10">
    <source>
        <dbReference type="ARBA" id="ARBA00022777"/>
    </source>
</evidence>
<dbReference type="InterPro" id="IPR006319">
    <property type="entry name" value="PEP_synth"/>
</dbReference>
<dbReference type="Gene3D" id="3.30.1490.20">
    <property type="entry name" value="ATP-grasp fold, A domain"/>
    <property type="match status" value="1"/>
</dbReference>
<name>A0A3A1YVE3_9BURK</name>
<proteinExistence type="inferred from homology"/>
<evidence type="ECO:0000256" key="14">
    <source>
        <dbReference type="ARBA" id="ARBA00047700"/>
    </source>
</evidence>
<comment type="similarity">
    <text evidence="4">Belongs to the PEP-utilizing enzyme family.</text>
</comment>
<comment type="cofactor">
    <cofactor evidence="1">
        <name>Mg(2+)</name>
        <dbReference type="ChEBI" id="CHEBI:18420"/>
    </cofactor>
</comment>
<keyword evidence="12" id="KW-0460">Magnesium</keyword>
<evidence type="ECO:0000313" key="16">
    <source>
        <dbReference type="EMBL" id="RIY41481.1"/>
    </source>
</evidence>
<evidence type="ECO:0000313" key="17">
    <source>
        <dbReference type="Proteomes" id="UP000266206"/>
    </source>
</evidence>
<dbReference type="PANTHER" id="PTHR43030:SF1">
    <property type="entry name" value="PHOSPHOENOLPYRUVATE SYNTHASE"/>
    <property type="match status" value="1"/>
</dbReference>
<evidence type="ECO:0000256" key="2">
    <source>
        <dbReference type="ARBA" id="ARBA00002988"/>
    </source>
</evidence>
<dbReference type="GO" id="GO:0006094">
    <property type="term" value="P:gluconeogenesis"/>
    <property type="evidence" value="ECO:0007669"/>
    <property type="project" value="UniProtKB-UniPathway"/>
</dbReference>
<comment type="function">
    <text evidence="2">Catalyzes the phosphorylation of pyruvate to phosphoenolpyruvate.</text>
</comment>
<protein>
    <recommendedName>
        <fullName evidence="6">Phosphoenolpyruvate synthase</fullName>
        <ecNumber evidence="5">2.7.9.2</ecNumber>
    </recommendedName>
    <alternativeName>
        <fullName evidence="13">Pyruvate, water dikinase</fullName>
    </alternativeName>
</protein>
<dbReference type="UniPathway" id="UPA00138"/>
<evidence type="ECO:0000256" key="8">
    <source>
        <dbReference type="ARBA" id="ARBA00022723"/>
    </source>
</evidence>
<evidence type="ECO:0000256" key="11">
    <source>
        <dbReference type="ARBA" id="ARBA00022840"/>
    </source>
</evidence>
<accession>A0A3A1YVE3</accession>
<evidence type="ECO:0000256" key="5">
    <source>
        <dbReference type="ARBA" id="ARBA00011996"/>
    </source>
</evidence>
<evidence type="ECO:0000256" key="12">
    <source>
        <dbReference type="ARBA" id="ARBA00022842"/>
    </source>
</evidence>
<keyword evidence="9" id="KW-0547">Nucleotide-binding</keyword>
<evidence type="ECO:0000256" key="1">
    <source>
        <dbReference type="ARBA" id="ARBA00001946"/>
    </source>
</evidence>
<dbReference type="Gene3D" id="3.30.470.20">
    <property type="entry name" value="ATP-grasp fold, B domain"/>
    <property type="match status" value="1"/>
</dbReference>
<dbReference type="AlphaFoldDB" id="A0A3A1YVE3"/>
<dbReference type="EC" id="2.7.9.2" evidence="5"/>
<dbReference type="GO" id="GO:0008986">
    <property type="term" value="F:pyruvate, water dikinase activity"/>
    <property type="evidence" value="ECO:0007669"/>
    <property type="project" value="UniProtKB-EC"/>
</dbReference>
<evidence type="ECO:0000256" key="7">
    <source>
        <dbReference type="ARBA" id="ARBA00022679"/>
    </source>
</evidence>
<comment type="catalytic activity">
    <reaction evidence="14">
        <text>pyruvate + ATP + H2O = phosphoenolpyruvate + AMP + phosphate + 2 H(+)</text>
        <dbReference type="Rhea" id="RHEA:11364"/>
        <dbReference type="ChEBI" id="CHEBI:15361"/>
        <dbReference type="ChEBI" id="CHEBI:15377"/>
        <dbReference type="ChEBI" id="CHEBI:15378"/>
        <dbReference type="ChEBI" id="CHEBI:30616"/>
        <dbReference type="ChEBI" id="CHEBI:43474"/>
        <dbReference type="ChEBI" id="CHEBI:58702"/>
        <dbReference type="ChEBI" id="CHEBI:456215"/>
        <dbReference type="EC" id="2.7.9.2"/>
    </reaction>
</comment>